<gene>
    <name evidence="4" type="ORF">GMRT_10409</name>
</gene>
<keyword evidence="1" id="KW-0040">ANK repeat</keyword>
<keyword evidence="5" id="KW-1185">Reference proteome</keyword>
<dbReference type="Pfam" id="PF12796">
    <property type="entry name" value="Ank_2"/>
    <property type="match status" value="5"/>
</dbReference>
<dbReference type="PROSITE" id="PS50297">
    <property type="entry name" value="ANK_REP_REGION"/>
    <property type="match status" value="4"/>
</dbReference>
<dbReference type="Gene3D" id="1.25.40.20">
    <property type="entry name" value="Ankyrin repeat-containing domain"/>
    <property type="match status" value="6"/>
</dbReference>
<dbReference type="Gene3D" id="3.30.40.10">
    <property type="entry name" value="Zinc/RING finger domain, C3HC4 (zinc finger)"/>
    <property type="match status" value="1"/>
</dbReference>
<dbReference type="VEuPathDB" id="GiardiaDB:GMRT_10409"/>
<dbReference type="PANTHER" id="PTHR24120:SF4">
    <property type="entry name" value="GH07239P"/>
    <property type="match status" value="1"/>
</dbReference>
<dbReference type="InterPro" id="IPR001841">
    <property type="entry name" value="Znf_RING"/>
</dbReference>
<evidence type="ECO:0000256" key="1">
    <source>
        <dbReference type="PROSITE-ProRule" id="PRU00023"/>
    </source>
</evidence>
<dbReference type="GO" id="GO:0008270">
    <property type="term" value="F:zinc ion binding"/>
    <property type="evidence" value="ECO:0007669"/>
    <property type="project" value="UniProtKB-KW"/>
</dbReference>
<dbReference type="InterPro" id="IPR013083">
    <property type="entry name" value="Znf_RING/FYVE/PHD"/>
</dbReference>
<reference evidence="4 5" key="1">
    <citation type="submission" date="2019-05" db="EMBL/GenBank/DDBJ databases">
        <title>The compact genome of Giardia muris reveals important steps in the evolution of intestinal protozoan parasites.</title>
        <authorList>
            <person name="Xu F."/>
            <person name="Jimenez-Gonzalez A."/>
            <person name="Einarsson E."/>
            <person name="Astvaldsson A."/>
            <person name="Peirasmaki D."/>
            <person name="Eckmann L."/>
            <person name="Andersson J.O."/>
            <person name="Svard S.G."/>
            <person name="Jerlstrom-Hultqvist J."/>
        </authorList>
    </citation>
    <scope>NUCLEOTIDE SEQUENCE [LARGE SCALE GENOMIC DNA]</scope>
    <source>
        <strain evidence="4 5">Roberts-Thomson</strain>
    </source>
</reference>
<dbReference type="SUPFAM" id="SSF57850">
    <property type="entry name" value="RING/U-box"/>
    <property type="match status" value="1"/>
</dbReference>
<evidence type="ECO:0000313" key="4">
    <source>
        <dbReference type="EMBL" id="TNJ30758.1"/>
    </source>
</evidence>
<dbReference type="SUPFAM" id="SSF48403">
    <property type="entry name" value="Ankyrin repeat"/>
    <property type="match status" value="2"/>
</dbReference>
<evidence type="ECO:0000259" key="3">
    <source>
        <dbReference type="PROSITE" id="PS50089"/>
    </source>
</evidence>
<dbReference type="OrthoDB" id="7464126at2759"/>
<dbReference type="InterPro" id="IPR036770">
    <property type="entry name" value="Ankyrin_rpt-contain_sf"/>
</dbReference>
<keyword evidence="2" id="KW-0863">Zinc-finger</keyword>
<name>A0A4Z1T507_GIAMU</name>
<feature type="repeat" description="ANK" evidence="1">
    <location>
        <begin position="557"/>
        <end position="578"/>
    </location>
</feature>
<dbReference type="Pfam" id="PF00023">
    <property type="entry name" value="Ank"/>
    <property type="match status" value="4"/>
</dbReference>
<dbReference type="EMBL" id="VDLU01000001">
    <property type="protein sequence ID" value="TNJ30758.1"/>
    <property type="molecule type" value="Genomic_DNA"/>
</dbReference>
<feature type="repeat" description="ANK" evidence="1">
    <location>
        <begin position="391"/>
        <end position="412"/>
    </location>
</feature>
<protein>
    <submittedName>
        <fullName evidence="4">Ankyrin repeat protein 2</fullName>
    </submittedName>
</protein>
<proteinExistence type="predicted"/>
<dbReference type="Pfam" id="PF13920">
    <property type="entry name" value="zf-C3HC4_3"/>
    <property type="match status" value="1"/>
</dbReference>
<feature type="repeat" description="ANK" evidence="1">
    <location>
        <begin position="722"/>
        <end position="743"/>
    </location>
</feature>
<sequence>MSLTDLMRAAWNGDLEGVKRNLNQVGMKDENGWTALMEAAIWGHANCIPLLEKEIGMQDNWGWTALMWAARNGETDCVRLLLSEAGKQTTKERDDFPPGTTALMIAARENYPEIVQLLLPYEQGLTDSNSHTAQWHGNNGDPKRGDFTQVRKLLENEGTERLPPPKEQPSLMASAITGDIEGVKKHLDRVGYQDPTGTTALMLAASYGHSDCIPFLEREIGMRNNYGTTALMRAAINGRTKCIPLLMNEAGKQKDNGWTALMLAASNGHSDCIPLLKKEIGMQCNIGQTALMKAALTGKADCVPLLKEEVGKKNKIGTTALMFAAKNGRSDCIPLLEEEVGMQNSWGWTALMYAARDGKTDCARLLLSEAGRQSTKERETTLNDTKLTFPSGTTALMFAAHYNHPEIVELLLPFEQGITDSNGRIAHWHANNGDPNRGDFTQVRELLEYEDTKRDPPPPKGALMLLASAMTGDVEGVRRNLSHTRYQDPTGKTALMLAAEKGRVNCIPLLEKEIGMRNNDGWTALMLAAYNGNADCVKVLLSEAGKQTTSKLGSFFPGTTALMIAARRNHPEVVNLLLPYEQGLRDFKGRTAKWYADNSSEEKDFSQVRKLLKNEDTNRLSPPPKEALMLSFFAMKGDVEGVRKYVSHAGYQDSNGMTALMKAAMVGHSNCISILEREIGMRDNDGRTALMLVASNGKMDCAQILLPEAGKQTTKEWDSFPSGMTALMIAAYFNHPDVVKLLLPYEQGMRNSEEHAAKWYAYNGKALRGHYSQIHELLEYEGLERIPPPTHGAANRRGVKKLSSSRSLPEGMTCVICLTNPKDTLLQPCKHLCTCSGCSSRLKGQPCPLCRTPVESTVKVYL</sequence>
<organism evidence="4 5">
    <name type="scientific">Giardia muris</name>
    <dbReference type="NCBI Taxonomy" id="5742"/>
    <lineage>
        <taxon>Eukaryota</taxon>
        <taxon>Metamonada</taxon>
        <taxon>Diplomonadida</taxon>
        <taxon>Hexamitidae</taxon>
        <taxon>Giardiinae</taxon>
        <taxon>Giardia</taxon>
    </lineage>
</organism>
<accession>A0A4Z1T507</accession>
<dbReference type="PANTHER" id="PTHR24120">
    <property type="entry name" value="GH07239P"/>
    <property type="match status" value="1"/>
</dbReference>
<dbReference type="CDD" id="cd16649">
    <property type="entry name" value="mRING-HC-C3HC5_CGRF1-like"/>
    <property type="match status" value="1"/>
</dbReference>
<feature type="domain" description="RING-type" evidence="3">
    <location>
        <begin position="814"/>
        <end position="851"/>
    </location>
</feature>
<feature type="repeat" description="ANK" evidence="1">
    <location>
        <begin position="61"/>
        <end position="93"/>
    </location>
</feature>
<evidence type="ECO:0000313" key="5">
    <source>
        <dbReference type="Proteomes" id="UP000315496"/>
    </source>
</evidence>
<dbReference type="PROSITE" id="PS50088">
    <property type="entry name" value="ANK_REPEAT"/>
    <property type="match status" value="5"/>
</dbReference>
<dbReference type="Proteomes" id="UP000315496">
    <property type="component" value="Chromosome 1"/>
</dbReference>
<dbReference type="AlphaFoldDB" id="A0A4Z1T507"/>
<feature type="repeat" description="ANK" evidence="1">
    <location>
        <begin position="520"/>
        <end position="542"/>
    </location>
</feature>
<dbReference type="PROSITE" id="PS50089">
    <property type="entry name" value="ZF_RING_2"/>
    <property type="match status" value="1"/>
</dbReference>
<keyword evidence="2" id="KW-0862">Zinc</keyword>
<dbReference type="SMART" id="SM00248">
    <property type="entry name" value="ANK"/>
    <property type="match status" value="16"/>
</dbReference>
<dbReference type="InterPro" id="IPR002110">
    <property type="entry name" value="Ankyrin_rpt"/>
</dbReference>
<evidence type="ECO:0000256" key="2">
    <source>
        <dbReference type="PROSITE-ProRule" id="PRU00175"/>
    </source>
</evidence>
<keyword evidence="2" id="KW-0479">Metal-binding</keyword>
<comment type="caution">
    <text evidence="4">The sequence shown here is derived from an EMBL/GenBank/DDBJ whole genome shotgun (WGS) entry which is preliminary data.</text>
</comment>